<dbReference type="GO" id="GO:0051787">
    <property type="term" value="F:misfolded protein binding"/>
    <property type="evidence" value="ECO:0007669"/>
    <property type="project" value="TreeGrafter"/>
</dbReference>
<feature type="transmembrane region" description="Helical" evidence="2">
    <location>
        <begin position="6"/>
        <end position="29"/>
    </location>
</feature>
<dbReference type="PROSITE" id="PS00636">
    <property type="entry name" value="DNAJ_1"/>
    <property type="match status" value="1"/>
</dbReference>
<dbReference type="PANTHER" id="PTHR44360">
    <property type="entry name" value="DNAJ HOMOLOG SUBFAMILY B MEMBER 9"/>
    <property type="match status" value="1"/>
</dbReference>
<accession>W4JPF6</accession>
<dbReference type="KEGG" id="hir:HETIRDRAFT_437307"/>
<keyword evidence="2" id="KW-1133">Transmembrane helix</keyword>
<protein>
    <recommendedName>
        <fullName evidence="3">J domain-containing protein</fullName>
    </recommendedName>
</protein>
<dbReference type="GO" id="GO:0051087">
    <property type="term" value="F:protein-folding chaperone binding"/>
    <property type="evidence" value="ECO:0007669"/>
    <property type="project" value="TreeGrafter"/>
</dbReference>
<dbReference type="STRING" id="747525.W4JPF6"/>
<dbReference type="InterPro" id="IPR051948">
    <property type="entry name" value="Hsp70_co-chaperone_J-domain"/>
</dbReference>
<dbReference type="GO" id="GO:0036503">
    <property type="term" value="P:ERAD pathway"/>
    <property type="evidence" value="ECO:0007669"/>
    <property type="project" value="TreeGrafter"/>
</dbReference>
<dbReference type="SMART" id="SM00271">
    <property type="entry name" value="DnaJ"/>
    <property type="match status" value="1"/>
</dbReference>
<keyword evidence="2" id="KW-0812">Transmembrane</keyword>
<dbReference type="InParanoid" id="W4JPF6"/>
<dbReference type="InterPro" id="IPR018253">
    <property type="entry name" value="DnaJ_domain_CS"/>
</dbReference>
<dbReference type="SUPFAM" id="SSF46565">
    <property type="entry name" value="Chaperone J-domain"/>
    <property type="match status" value="1"/>
</dbReference>
<dbReference type="EMBL" id="KI925467">
    <property type="protein sequence ID" value="ETW74766.1"/>
    <property type="molecule type" value="Genomic_DNA"/>
</dbReference>
<dbReference type="Proteomes" id="UP000030671">
    <property type="component" value="Unassembled WGS sequence"/>
</dbReference>
<dbReference type="eggNOG" id="KOG0718">
    <property type="taxonomic scope" value="Eukaryota"/>
</dbReference>
<dbReference type="CDD" id="cd06257">
    <property type="entry name" value="DnaJ"/>
    <property type="match status" value="1"/>
</dbReference>
<sequence>MTSVLGSVVGFASWSYIPDLITNILLRVLRRWLPKPASPMEYRITFSLVVLTYMIYNFVDALVTTPPNFYELLNVPPEVDDSGLKMAFRSFARRYHPDRVGPQGTVLFMTVREGYEALKDPVKRWAYDRFGPEVLTCHNCVTAKEYLHHGMLMSLGFHIVSGLALLFFSAIGKGDGVAFWRYVMFFALTAAELSLVFGPAPSSRSYYAYGRNILTFLFPSRLAFQHVKLLHQVFLFLSIGLSRITPVLFPSSVEPKITTAAASMALMNLSAKLKLLEKELHTVTKTDMFSIRPPADNSSSSLGRNVFGSTPDEDTFALLTHEMENMMIEGRLGTEGGDIAAKRAEAIEWGRNQGILPPRRRTPSNGDVATRQAAAPLSSQETEIINVDDLPDHGLPSPASTAGGYGRLNPMWLPQRLPAVTASSSSMAATPYIRARSKSY</sequence>
<name>W4JPF6_HETIT</name>
<evidence type="ECO:0000313" key="4">
    <source>
        <dbReference type="EMBL" id="ETW74766.1"/>
    </source>
</evidence>
<keyword evidence="5" id="KW-1185">Reference proteome</keyword>
<evidence type="ECO:0000256" key="2">
    <source>
        <dbReference type="SAM" id="Phobius"/>
    </source>
</evidence>
<dbReference type="InterPro" id="IPR036869">
    <property type="entry name" value="J_dom_sf"/>
</dbReference>
<feature type="transmembrane region" description="Helical" evidence="2">
    <location>
        <begin position="41"/>
        <end position="59"/>
    </location>
</feature>
<dbReference type="GO" id="GO:0005783">
    <property type="term" value="C:endoplasmic reticulum"/>
    <property type="evidence" value="ECO:0007669"/>
    <property type="project" value="TreeGrafter"/>
</dbReference>
<dbReference type="AlphaFoldDB" id="W4JPF6"/>
<proteinExistence type="predicted"/>
<organism evidence="4 5">
    <name type="scientific">Heterobasidion irregulare (strain TC 32-1)</name>
    <dbReference type="NCBI Taxonomy" id="747525"/>
    <lineage>
        <taxon>Eukaryota</taxon>
        <taxon>Fungi</taxon>
        <taxon>Dikarya</taxon>
        <taxon>Basidiomycota</taxon>
        <taxon>Agaricomycotina</taxon>
        <taxon>Agaricomycetes</taxon>
        <taxon>Russulales</taxon>
        <taxon>Bondarzewiaceae</taxon>
        <taxon>Heterobasidion</taxon>
        <taxon>Heterobasidion annosum species complex</taxon>
    </lineage>
</organism>
<dbReference type="PROSITE" id="PS50076">
    <property type="entry name" value="DNAJ_2"/>
    <property type="match status" value="1"/>
</dbReference>
<reference evidence="4 5" key="1">
    <citation type="journal article" date="2012" name="New Phytol.">
        <title>Insight into trade-off between wood decay and parasitism from the genome of a fungal forest pathogen.</title>
        <authorList>
            <person name="Olson A."/>
            <person name="Aerts A."/>
            <person name="Asiegbu F."/>
            <person name="Belbahri L."/>
            <person name="Bouzid O."/>
            <person name="Broberg A."/>
            <person name="Canback B."/>
            <person name="Coutinho P.M."/>
            <person name="Cullen D."/>
            <person name="Dalman K."/>
            <person name="Deflorio G."/>
            <person name="van Diepen L.T."/>
            <person name="Dunand C."/>
            <person name="Duplessis S."/>
            <person name="Durling M."/>
            <person name="Gonthier P."/>
            <person name="Grimwood J."/>
            <person name="Fossdal C.G."/>
            <person name="Hansson D."/>
            <person name="Henrissat B."/>
            <person name="Hietala A."/>
            <person name="Himmelstrand K."/>
            <person name="Hoffmeister D."/>
            <person name="Hogberg N."/>
            <person name="James T.Y."/>
            <person name="Karlsson M."/>
            <person name="Kohler A."/>
            <person name="Kues U."/>
            <person name="Lee Y.H."/>
            <person name="Lin Y.C."/>
            <person name="Lind M."/>
            <person name="Lindquist E."/>
            <person name="Lombard V."/>
            <person name="Lucas S."/>
            <person name="Lunden K."/>
            <person name="Morin E."/>
            <person name="Murat C."/>
            <person name="Park J."/>
            <person name="Raffaello T."/>
            <person name="Rouze P."/>
            <person name="Salamov A."/>
            <person name="Schmutz J."/>
            <person name="Solheim H."/>
            <person name="Stahlberg J."/>
            <person name="Velez H."/>
            <person name="de Vries R.P."/>
            <person name="Wiebenga A."/>
            <person name="Woodward S."/>
            <person name="Yakovlev I."/>
            <person name="Garbelotto M."/>
            <person name="Martin F."/>
            <person name="Grigoriev I.V."/>
            <person name="Stenlid J."/>
        </authorList>
    </citation>
    <scope>NUCLEOTIDE SEQUENCE [LARGE SCALE GENOMIC DNA]</scope>
    <source>
        <strain evidence="4 5">TC 32-1</strain>
    </source>
</reference>
<evidence type="ECO:0000259" key="3">
    <source>
        <dbReference type="PROSITE" id="PS50076"/>
    </source>
</evidence>
<evidence type="ECO:0000256" key="1">
    <source>
        <dbReference type="ARBA" id="ARBA00023186"/>
    </source>
</evidence>
<dbReference type="PANTHER" id="PTHR44360:SF1">
    <property type="entry name" value="DNAJ HOMOLOG SUBFAMILY B MEMBER 9"/>
    <property type="match status" value="1"/>
</dbReference>
<dbReference type="GeneID" id="20674946"/>
<gene>
    <name evidence="4" type="ORF">HETIRDRAFT_437307</name>
</gene>
<dbReference type="InterPro" id="IPR001623">
    <property type="entry name" value="DnaJ_domain"/>
</dbReference>
<dbReference type="OrthoDB" id="10250354at2759"/>
<feature type="transmembrane region" description="Helical" evidence="2">
    <location>
        <begin position="179"/>
        <end position="200"/>
    </location>
</feature>
<dbReference type="HOGENOM" id="CLU_043818_1_0_1"/>
<keyword evidence="1" id="KW-0143">Chaperone</keyword>
<feature type="domain" description="J" evidence="3">
    <location>
        <begin position="68"/>
        <end position="131"/>
    </location>
</feature>
<dbReference type="Gene3D" id="1.10.287.110">
    <property type="entry name" value="DnaJ domain"/>
    <property type="match status" value="1"/>
</dbReference>
<feature type="transmembrane region" description="Helical" evidence="2">
    <location>
        <begin position="151"/>
        <end position="172"/>
    </location>
</feature>
<evidence type="ECO:0000313" key="5">
    <source>
        <dbReference type="Proteomes" id="UP000030671"/>
    </source>
</evidence>
<dbReference type="RefSeq" id="XP_009553250.1">
    <property type="nucleotide sequence ID" value="XM_009554955.1"/>
</dbReference>
<dbReference type="Pfam" id="PF00226">
    <property type="entry name" value="DnaJ"/>
    <property type="match status" value="1"/>
</dbReference>
<dbReference type="PRINTS" id="PR00625">
    <property type="entry name" value="JDOMAIN"/>
</dbReference>
<keyword evidence="2" id="KW-0472">Membrane</keyword>